<dbReference type="GO" id="GO:0052927">
    <property type="term" value="F:CC tRNA cytidylyltransferase activity"/>
    <property type="evidence" value="ECO:0007669"/>
    <property type="project" value="TreeGrafter"/>
</dbReference>
<comment type="caution">
    <text evidence="6">The sequence shown here is derived from an EMBL/GenBank/DDBJ whole genome shotgun (WGS) entry which is preliminary data.</text>
</comment>
<dbReference type="SUPFAM" id="SSF81891">
    <property type="entry name" value="Poly A polymerase C-terminal region-like"/>
    <property type="match status" value="1"/>
</dbReference>
<dbReference type="GO" id="GO:0001680">
    <property type="term" value="P:tRNA 3'-terminal CCA addition"/>
    <property type="evidence" value="ECO:0007669"/>
    <property type="project" value="TreeGrafter"/>
</dbReference>
<dbReference type="AlphaFoldDB" id="A0AAW1RVF1"/>
<dbReference type="Proteomes" id="UP001438707">
    <property type="component" value="Unassembled WGS sequence"/>
</dbReference>
<dbReference type="CDD" id="cd05398">
    <property type="entry name" value="NT_ClassII-CCAase"/>
    <property type="match status" value="1"/>
</dbReference>
<dbReference type="PANTHER" id="PTHR13734">
    <property type="entry name" value="TRNA-NUCLEOTIDYLTRANSFERASE"/>
    <property type="match status" value="1"/>
</dbReference>
<reference evidence="6 7" key="1">
    <citation type="journal article" date="2024" name="Nat. Commun.">
        <title>Phylogenomics reveals the evolutionary origins of lichenization in chlorophyte algae.</title>
        <authorList>
            <person name="Puginier C."/>
            <person name="Libourel C."/>
            <person name="Otte J."/>
            <person name="Skaloud P."/>
            <person name="Haon M."/>
            <person name="Grisel S."/>
            <person name="Petersen M."/>
            <person name="Berrin J.G."/>
            <person name="Delaux P.M."/>
            <person name="Dal Grande F."/>
            <person name="Keller J."/>
        </authorList>
    </citation>
    <scope>NUCLEOTIDE SEQUENCE [LARGE SCALE GENOMIC DNA]</scope>
    <source>
        <strain evidence="6 7">SAG 2145</strain>
    </source>
</reference>
<evidence type="ECO:0000313" key="7">
    <source>
        <dbReference type="Proteomes" id="UP001438707"/>
    </source>
</evidence>
<protein>
    <recommendedName>
        <fullName evidence="5">Poly A polymerase head domain-containing protein</fullName>
    </recommendedName>
</protein>
<dbReference type="Pfam" id="PF01743">
    <property type="entry name" value="PolyA_pol"/>
    <property type="match status" value="1"/>
</dbReference>
<dbReference type="GO" id="GO:0003723">
    <property type="term" value="F:RNA binding"/>
    <property type="evidence" value="ECO:0007669"/>
    <property type="project" value="UniProtKB-KW"/>
</dbReference>
<keyword evidence="3 4" id="KW-0694">RNA-binding</keyword>
<dbReference type="Gene3D" id="3.30.460.10">
    <property type="entry name" value="Beta Polymerase, domain 2"/>
    <property type="match status" value="1"/>
</dbReference>
<dbReference type="EMBL" id="JALJOS010000006">
    <property type="protein sequence ID" value="KAK9837694.1"/>
    <property type="molecule type" value="Genomic_DNA"/>
</dbReference>
<keyword evidence="2 4" id="KW-0808">Transferase</keyword>
<dbReference type="Gene3D" id="1.10.3090.10">
    <property type="entry name" value="cca-adding enzyme, domain 2"/>
    <property type="match status" value="1"/>
</dbReference>
<dbReference type="InterPro" id="IPR043519">
    <property type="entry name" value="NT_sf"/>
</dbReference>
<evidence type="ECO:0000259" key="5">
    <source>
        <dbReference type="Pfam" id="PF01743"/>
    </source>
</evidence>
<evidence type="ECO:0000256" key="1">
    <source>
        <dbReference type="ARBA" id="ARBA00007265"/>
    </source>
</evidence>
<gene>
    <name evidence="6" type="ORF">WJX74_003256</name>
</gene>
<dbReference type="SUPFAM" id="SSF81301">
    <property type="entry name" value="Nucleotidyltransferase"/>
    <property type="match status" value="1"/>
</dbReference>
<dbReference type="PANTHER" id="PTHR13734:SF5">
    <property type="entry name" value="CCA TRNA NUCLEOTIDYLTRANSFERASE, MITOCHONDRIAL"/>
    <property type="match status" value="1"/>
</dbReference>
<accession>A0AAW1RVF1</accession>
<evidence type="ECO:0000256" key="4">
    <source>
        <dbReference type="RuleBase" id="RU003953"/>
    </source>
</evidence>
<evidence type="ECO:0000256" key="3">
    <source>
        <dbReference type="ARBA" id="ARBA00022884"/>
    </source>
</evidence>
<dbReference type="FunFam" id="3.30.460.10:FF:000019">
    <property type="entry name" value="tRNA nucleotidyltransferase cca2"/>
    <property type="match status" value="1"/>
</dbReference>
<comment type="similarity">
    <text evidence="1 4">Belongs to the tRNA nucleotidyltransferase/poly(A) polymerase family.</text>
</comment>
<dbReference type="GO" id="GO:0005739">
    <property type="term" value="C:mitochondrion"/>
    <property type="evidence" value="ECO:0007669"/>
    <property type="project" value="UniProtKB-ARBA"/>
</dbReference>
<proteinExistence type="inferred from homology"/>
<dbReference type="InterPro" id="IPR002646">
    <property type="entry name" value="PolA_pol_head_dom"/>
</dbReference>
<organism evidence="6 7">
    <name type="scientific">Apatococcus lobatus</name>
    <dbReference type="NCBI Taxonomy" id="904363"/>
    <lineage>
        <taxon>Eukaryota</taxon>
        <taxon>Viridiplantae</taxon>
        <taxon>Chlorophyta</taxon>
        <taxon>core chlorophytes</taxon>
        <taxon>Trebouxiophyceae</taxon>
        <taxon>Chlorellales</taxon>
        <taxon>Chlorellaceae</taxon>
        <taxon>Apatococcus</taxon>
    </lineage>
</organism>
<evidence type="ECO:0000256" key="2">
    <source>
        <dbReference type="ARBA" id="ARBA00022679"/>
    </source>
</evidence>
<evidence type="ECO:0000313" key="6">
    <source>
        <dbReference type="EMBL" id="KAK9837694.1"/>
    </source>
</evidence>
<keyword evidence="7" id="KW-1185">Reference proteome</keyword>
<dbReference type="GO" id="GO:0052929">
    <property type="term" value="F:ATP:3'-cytidine-cytidine-tRNA adenylyltransferase activity"/>
    <property type="evidence" value="ECO:0007669"/>
    <property type="project" value="TreeGrafter"/>
</dbReference>
<name>A0AAW1RVF1_9CHLO</name>
<feature type="domain" description="Poly A polymerase head" evidence="5">
    <location>
        <begin position="37"/>
        <end position="174"/>
    </location>
</feature>
<sequence length="525" mass="57747">MAKREIQEPIQLTDLERDIFDVLLSTKRSRNLSVVLRCAGGWVRDKMLGLDSLDIDIALDNLMGRDFADEINAYLGSQNKPQSRPHVIQQNPDQSKHLETARMRVQGVELDLVNLRSETYAADSRIPQVDFGTPEQDALRRDFTINSLFYNIDTEVVEDLTGRGKEDLKAGLIRTPLPASETFQDDPLRVLRAVRFASRFNFELDSSLVAAARSSEVQAALGSKVSRERFGEELGKVMTGQNPAGAFATITDLGMFPIVFQIPSTVEPALRSDPGRACSTLMGAAAQVVSSQPGWDAGEKKALLIAALLLPFRLARVPVKKGKTQPLASWLILNALKWGTQDAKAVDTLHEQSQAILEAFPAVKGLTSSTQPDQEAHQQAAAQVGKAFSSLKSLCKAGLHLMPLLALDEARPLGVADDAAELALAACQDSLQSSQPDQHPDSVHHRLEQTKLLADWAAFLDECWTWKELFDGREVQDMLNLQKPGPKIQAVKDAARRWQFSHPPSTNPSQAGCRAWLEAEVIPKL</sequence>